<keyword evidence="9 13" id="KW-0564">Palmitate</keyword>
<evidence type="ECO:0000256" key="9">
    <source>
        <dbReference type="ARBA" id="ARBA00023139"/>
    </source>
</evidence>
<name>A0ABT4JQE6_9GAMM</name>
<keyword evidence="8 13" id="KW-0472">Membrane</keyword>
<evidence type="ECO:0000256" key="1">
    <source>
        <dbReference type="ARBA" id="ARBA00004459"/>
    </source>
</evidence>
<protein>
    <recommendedName>
        <fullName evidence="4 13">Outer-membrane lipoprotein LolB</fullName>
    </recommendedName>
</protein>
<dbReference type="SUPFAM" id="SSF89392">
    <property type="entry name" value="Prokaryotic lipoproteins and lipoprotein localization factors"/>
    <property type="match status" value="1"/>
</dbReference>
<dbReference type="CDD" id="cd16326">
    <property type="entry name" value="LolB"/>
    <property type="match status" value="1"/>
</dbReference>
<organism evidence="14 15">
    <name type="scientific">Marinomonas phaeophyticola</name>
    <dbReference type="NCBI Taxonomy" id="3004091"/>
    <lineage>
        <taxon>Bacteria</taxon>
        <taxon>Pseudomonadati</taxon>
        <taxon>Pseudomonadota</taxon>
        <taxon>Gammaproteobacteria</taxon>
        <taxon>Oceanospirillales</taxon>
        <taxon>Oceanospirillaceae</taxon>
        <taxon>Marinomonas</taxon>
    </lineage>
</organism>
<dbReference type="InterPro" id="IPR004565">
    <property type="entry name" value="OM_lipoprot_LolB"/>
</dbReference>
<comment type="similarity">
    <text evidence="2 13">Belongs to the LolB family.</text>
</comment>
<keyword evidence="11 13" id="KW-0998">Cell outer membrane</keyword>
<evidence type="ECO:0000256" key="4">
    <source>
        <dbReference type="ARBA" id="ARBA00016202"/>
    </source>
</evidence>
<dbReference type="Gene3D" id="2.50.20.10">
    <property type="entry name" value="Lipoprotein localisation LolA/LolB/LppX"/>
    <property type="match status" value="1"/>
</dbReference>
<comment type="caution">
    <text evidence="14">The sequence shown here is derived from an EMBL/GenBank/DDBJ whole genome shotgun (WGS) entry which is preliminary data.</text>
</comment>
<keyword evidence="5 13" id="KW-0813">Transport</keyword>
<evidence type="ECO:0000256" key="6">
    <source>
        <dbReference type="ARBA" id="ARBA00022729"/>
    </source>
</evidence>
<dbReference type="Pfam" id="PF03550">
    <property type="entry name" value="LolB"/>
    <property type="match status" value="1"/>
</dbReference>
<keyword evidence="7 13" id="KW-0653">Protein transport</keyword>
<evidence type="ECO:0000256" key="3">
    <source>
        <dbReference type="ARBA" id="ARBA00011245"/>
    </source>
</evidence>
<evidence type="ECO:0000256" key="10">
    <source>
        <dbReference type="ARBA" id="ARBA00023186"/>
    </source>
</evidence>
<dbReference type="InterPro" id="IPR029046">
    <property type="entry name" value="LolA/LolB/LppX"/>
</dbReference>
<dbReference type="HAMAP" id="MF_00233">
    <property type="entry name" value="LolB"/>
    <property type="match status" value="1"/>
</dbReference>
<keyword evidence="10 13" id="KW-0143">Chaperone</keyword>
<evidence type="ECO:0000256" key="7">
    <source>
        <dbReference type="ARBA" id="ARBA00022927"/>
    </source>
</evidence>
<evidence type="ECO:0000256" key="11">
    <source>
        <dbReference type="ARBA" id="ARBA00023237"/>
    </source>
</evidence>
<evidence type="ECO:0000256" key="8">
    <source>
        <dbReference type="ARBA" id="ARBA00023136"/>
    </source>
</evidence>
<sequence>MRIGFIITTLILISGCSNTPKVSTPTPVTVDQITQWETVGRVGIRTEEDALSGNFNWFHNNSKFDLSIIGPFGQGSTHLAQISPGNVELKYNDVEVNGTSARTLLSEQFGWQFPVEQVSYWIKGLPSPNSPYEIQNGFNSDRAEEIIQDGWTVTYKEYTEVDGLELPSKLQASNPPYRVNLIITQWTIK</sequence>
<dbReference type="Proteomes" id="UP001149719">
    <property type="component" value="Unassembled WGS sequence"/>
</dbReference>
<evidence type="ECO:0000313" key="14">
    <source>
        <dbReference type="EMBL" id="MCZ2720606.1"/>
    </source>
</evidence>
<evidence type="ECO:0000256" key="12">
    <source>
        <dbReference type="ARBA" id="ARBA00023288"/>
    </source>
</evidence>
<comment type="subcellular location">
    <subcellularLocation>
        <location evidence="1 13">Cell outer membrane</location>
        <topology evidence="1 13">Lipid-anchor</topology>
    </subcellularLocation>
</comment>
<keyword evidence="15" id="KW-1185">Reference proteome</keyword>
<evidence type="ECO:0000256" key="5">
    <source>
        <dbReference type="ARBA" id="ARBA00022448"/>
    </source>
</evidence>
<accession>A0ABT4JQE6</accession>
<dbReference type="RefSeq" id="WP_269122644.1">
    <property type="nucleotide sequence ID" value="NZ_JAPUBN010000010.1"/>
</dbReference>
<keyword evidence="6 13" id="KW-0732">Signal</keyword>
<dbReference type="PROSITE" id="PS51257">
    <property type="entry name" value="PROKAR_LIPOPROTEIN"/>
    <property type="match status" value="1"/>
</dbReference>
<proteinExistence type="inferred from homology"/>
<dbReference type="EMBL" id="JAPUBN010000010">
    <property type="protein sequence ID" value="MCZ2720606.1"/>
    <property type="molecule type" value="Genomic_DNA"/>
</dbReference>
<gene>
    <name evidence="13 14" type="primary">lolB</name>
    <name evidence="14" type="ORF">O1D97_02845</name>
</gene>
<dbReference type="NCBIfam" id="TIGR00548">
    <property type="entry name" value="lolB"/>
    <property type="match status" value="1"/>
</dbReference>
<comment type="subunit">
    <text evidence="3 13">Monomer.</text>
</comment>
<reference evidence="14" key="1">
    <citation type="submission" date="2022-12" db="EMBL/GenBank/DDBJ databases">
        <title>Marinomonas 15G1-11 sp. nov, isolated from marine algae.</title>
        <authorList>
            <person name="Butt M."/>
            <person name="Choi D.G."/>
            <person name="Kim J.M."/>
            <person name="Lee J.K."/>
            <person name="Baek J.H."/>
            <person name="Jeon C.O."/>
        </authorList>
    </citation>
    <scope>NUCLEOTIDE SEQUENCE</scope>
    <source>
        <strain evidence="14">15G1-11</strain>
    </source>
</reference>
<comment type="function">
    <text evidence="13">Plays a critical role in the incorporation of lipoproteins in the outer membrane after they are released by the LolA protein.</text>
</comment>
<evidence type="ECO:0000256" key="2">
    <source>
        <dbReference type="ARBA" id="ARBA00009696"/>
    </source>
</evidence>
<evidence type="ECO:0000313" key="15">
    <source>
        <dbReference type="Proteomes" id="UP001149719"/>
    </source>
</evidence>
<keyword evidence="12 13" id="KW-0449">Lipoprotein</keyword>
<evidence type="ECO:0000256" key="13">
    <source>
        <dbReference type="HAMAP-Rule" id="MF_00233"/>
    </source>
</evidence>